<proteinExistence type="predicted"/>
<dbReference type="EMBL" id="JANBQD010000105">
    <property type="protein sequence ID" value="KAJ1988111.1"/>
    <property type="molecule type" value="Genomic_DNA"/>
</dbReference>
<comment type="caution">
    <text evidence="2">The sequence shown here is derived from an EMBL/GenBank/DDBJ whole genome shotgun (WGS) entry which is preliminary data.</text>
</comment>
<feature type="chain" id="PRO_5047402272" description="Ubiquitin 3 binding protein But2 C-terminal domain-containing protein" evidence="1">
    <location>
        <begin position="18"/>
        <end position="218"/>
    </location>
</feature>
<dbReference type="PANTHER" id="PTHR36182">
    <property type="entry name" value="PROTEIN, PUTATIVE (AFU_ORTHOLOGUE AFUA_6G10930)-RELATED"/>
    <property type="match status" value="1"/>
</dbReference>
<reference evidence="2" key="1">
    <citation type="submission" date="2022-07" db="EMBL/GenBank/DDBJ databases">
        <title>Phylogenomic reconstructions and comparative analyses of Kickxellomycotina fungi.</title>
        <authorList>
            <person name="Reynolds N.K."/>
            <person name="Stajich J.E."/>
            <person name="Barry K."/>
            <person name="Grigoriev I.V."/>
            <person name="Crous P."/>
            <person name="Smith M.E."/>
        </authorList>
    </citation>
    <scope>NUCLEOTIDE SEQUENCE</scope>
    <source>
        <strain evidence="2">BCRC 34882</strain>
    </source>
</reference>
<protein>
    <recommendedName>
        <fullName evidence="4">Ubiquitin 3 binding protein But2 C-terminal domain-containing protein</fullName>
    </recommendedName>
</protein>
<dbReference type="PANTHER" id="PTHR36182:SF1">
    <property type="entry name" value="PROTEIN, PUTATIVE (AFU_ORTHOLOGUE AFUA_6G10930)-RELATED"/>
    <property type="match status" value="1"/>
</dbReference>
<evidence type="ECO:0000313" key="2">
    <source>
        <dbReference type="EMBL" id="KAJ1988111.1"/>
    </source>
</evidence>
<keyword evidence="1" id="KW-0732">Signal</keyword>
<dbReference type="Gene3D" id="2.70.50.70">
    <property type="match status" value="1"/>
</dbReference>
<keyword evidence="3" id="KW-1185">Reference proteome</keyword>
<sequence>MLLKASSIFALTTSALAHMEVIKPCPRYPSKCAMQSALSPGKSTEYSLNAPIGSNDDAADQPIAMQFAPNVATHEGGHCKCSLSYDSGITHVVIYQELRYCFYTAALSSDGVNSICSYTFNLPSNLSGTDRAIFACTRINAAGNREFYKNCGDVASSDSAGFFSWEREAIANYGGRCPVIPEFLGDYHTGTSYYTTNVIQINVTGNGYSGSGPSTTTV</sequence>
<name>A0ABQ8PFF5_9FUNG</name>
<feature type="signal peptide" evidence="1">
    <location>
        <begin position="1"/>
        <end position="17"/>
    </location>
</feature>
<organism evidence="2 3">
    <name type="scientific">Coemansia umbellata</name>
    <dbReference type="NCBI Taxonomy" id="1424467"/>
    <lineage>
        <taxon>Eukaryota</taxon>
        <taxon>Fungi</taxon>
        <taxon>Fungi incertae sedis</taxon>
        <taxon>Zoopagomycota</taxon>
        <taxon>Kickxellomycotina</taxon>
        <taxon>Kickxellomycetes</taxon>
        <taxon>Kickxellales</taxon>
        <taxon>Kickxellaceae</taxon>
        <taxon>Coemansia</taxon>
    </lineage>
</organism>
<dbReference type="Proteomes" id="UP001151295">
    <property type="component" value="Unassembled WGS sequence"/>
</dbReference>
<accession>A0ABQ8PFF5</accession>
<evidence type="ECO:0000313" key="3">
    <source>
        <dbReference type="Proteomes" id="UP001151295"/>
    </source>
</evidence>
<evidence type="ECO:0000256" key="1">
    <source>
        <dbReference type="SAM" id="SignalP"/>
    </source>
</evidence>
<gene>
    <name evidence="2" type="ORF">EDC05_005493</name>
</gene>
<evidence type="ECO:0008006" key="4">
    <source>
        <dbReference type="Google" id="ProtNLM"/>
    </source>
</evidence>